<dbReference type="SMART" id="SM00331">
    <property type="entry name" value="PP2C_SIG"/>
    <property type="match status" value="1"/>
</dbReference>
<evidence type="ECO:0000313" key="4">
    <source>
        <dbReference type="Proteomes" id="UP000268727"/>
    </source>
</evidence>
<evidence type="ECO:0000313" key="3">
    <source>
        <dbReference type="EMBL" id="ROP41747.1"/>
    </source>
</evidence>
<name>A0A3N1HGY0_9PSEU</name>
<dbReference type="Gene3D" id="3.30.450.40">
    <property type="match status" value="1"/>
</dbReference>
<dbReference type="InterPro" id="IPR001932">
    <property type="entry name" value="PPM-type_phosphatase-like_dom"/>
</dbReference>
<accession>A0A3N1HGY0</accession>
<dbReference type="PANTHER" id="PTHR43156:SF2">
    <property type="entry name" value="STAGE II SPORULATION PROTEIN E"/>
    <property type="match status" value="1"/>
</dbReference>
<keyword evidence="4" id="KW-1185">Reference proteome</keyword>
<dbReference type="AlphaFoldDB" id="A0A3N1HGY0"/>
<organism evidence="3 4">
    <name type="scientific">Saccharothrix texasensis</name>
    <dbReference type="NCBI Taxonomy" id="103734"/>
    <lineage>
        <taxon>Bacteria</taxon>
        <taxon>Bacillati</taxon>
        <taxon>Actinomycetota</taxon>
        <taxon>Actinomycetes</taxon>
        <taxon>Pseudonocardiales</taxon>
        <taxon>Pseudonocardiaceae</taxon>
        <taxon>Saccharothrix</taxon>
    </lineage>
</organism>
<proteinExistence type="predicted"/>
<sequence>MTDVADVADVTLSARRAVDGRGQAAPYPLLVADADGVIRSVNSSAGALFPLARTGASMDGAVSGWLRRAHEETTAGGVAVRAAGVVGERSFEAHPVPEGDAVAWWLVEDTDVRLAREALRVEQERTALLGQVSSALLTSLNPQRCMQVTAELAAAHLADAALVVAPGGTGRGLPVTACERGGESTSAVSDADPEQVVGLAEALQGFPPVPSRWIDPEAMPDWLVPDGFGPVGSVVLTPLPGHGVPAGALVLLRLQGQEGFTEEEEGFARLFAARAGAAMSAARMYAHQAGLTELLLRELLPPTLRRIGGVEFAGRYRPAGDTEQVGGDFYDVHPLVAEGTRTDRAQAAEQANASLVVLGDVCGKGMEAAVLTGKVRTTLQALLSLADDHLRVLTMLNDALLNSHHTRFVTLVLASVTRVPEGVRLRLTSAGHLPPLILRRDGSVEESDTAGTLIGVLPEISATTAEVLLEPGETCLLYTDGVTEAHGGPMGREMFGEERLSRALATCAGMPAEAIVEHVHMLVSRWVGTRDQDDTALLAITAPRGRHPGAVDGRPTA</sequence>
<dbReference type="EMBL" id="RJKM01000001">
    <property type="protein sequence ID" value="ROP41747.1"/>
    <property type="molecule type" value="Genomic_DNA"/>
</dbReference>
<dbReference type="InterPro" id="IPR052016">
    <property type="entry name" value="Bact_Sigma-Reg"/>
</dbReference>
<feature type="domain" description="PPM-type phosphatase" evidence="2">
    <location>
        <begin position="307"/>
        <end position="542"/>
    </location>
</feature>
<dbReference type="SUPFAM" id="SSF55781">
    <property type="entry name" value="GAF domain-like"/>
    <property type="match status" value="1"/>
</dbReference>
<evidence type="ECO:0000259" key="2">
    <source>
        <dbReference type="SMART" id="SM00331"/>
    </source>
</evidence>
<dbReference type="InterPro" id="IPR036457">
    <property type="entry name" value="PPM-type-like_dom_sf"/>
</dbReference>
<dbReference type="Gene3D" id="3.60.40.10">
    <property type="entry name" value="PPM-type phosphatase domain"/>
    <property type="match status" value="1"/>
</dbReference>
<evidence type="ECO:0000256" key="1">
    <source>
        <dbReference type="ARBA" id="ARBA00022801"/>
    </source>
</evidence>
<protein>
    <submittedName>
        <fullName evidence="3">Stage II sporulation protein E</fullName>
    </submittedName>
</protein>
<comment type="caution">
    <text evidence="3">The sequence shown here is derived from an EMBL/GenBank/DDBJ whole genome shotgun (WGS) entry which is preliminary data.</text>
</comment>
<dbReference type="GO" id="GO:0016791">
    <property type="term" value="F:phosphatase activity"/>
    <property type="evidence" value="ECO:0007669"/>
    <property type="project" value="TreeGrafter"/>
</dbReference>
<reference evidence="3 4" key="1">
    <citation type="submission" date="2018-11" db="EMBL/GenBank/DDBJ databases">
        <title>Sequencing the genomes of 1000 actinobacteria strains.</title>
        <authorList>
            <person name="Klenk H.-P."/>
        </authorList>
    </citation>
    <scope>NUCLEOTIDE SEQUENCE [LARGE SCALE GENOMIC DNA]</scope>
    <source>
        <strain evidence="3 4">DSM 44231</strain>
    </source>
</reference>
<dbReference type="Proteomes" id="UP000268727">
    <property type="component" value="Unassembled WGS sequence"/>
</dbReference>
<dbReference type="SUPFAM" id="SSF81606">
    <property type="entry name" value="PP2C-like"/>
    <property type="match status" value="1"/>
</dbReference>
<dbReference type="InterPro" id="IPR029016">
    <property type="entry name" value="GAF-like_dom_sf"/>
</dbReference>
<keyword evidence="1" id="KW-0378">Hydrolase</keyword>
<gene>
    <name evidence="3" type="ORF">EDD40_7185</name>
</gene>
<dbReference type="PANTHER" id="PTHR43156">
    <property type="entry name" value="STAGE II SPORULATION PROTEIN E-RELATED"/>
    <property type="match status" value="1"/>
</dbReference>
<dbReference type="Pfam" id="PF07228">
    <property type="entry name" value="SpoIIE"/>
    <property type="match status" value="1"/>
</dbReference>